<dbReference type="PANTHER" id="PTHR37464">
    <property type="entry name" value="BLL2463 PROTEIN"/>
    <property type="match status" value="1"/>
</dbReference>
<accession>A0A0F8W560</accession>
<reference evidence="2" key="1">
    <citation type="journal article" date="2015" name="Nature">
        <title>Complex archaea that bridge the gap between prokaryotes and eukaryotes.</title>
        <authorList>
            <person name="Spang A."/>
            <person name="Saw J.H."/>
            <person name="Jorgensen S.L."/>
            <person name="Zaremba-Niedzwiedzka K."/>
            <person name="Martijn J."/>
            <person name="Lind A.E."/>
            <person name="van Eijk R."/>
            <person name="Schleper C."/>
            <person name="Guy L."/>
            <person name="Ettema T.J."/>
        </authorList>
    </citation>
    <scope>NUCLEOTIDE SEQUENCE</scope>
</reference>
<feature type="domain" description="CARDB" evidence="1">
    <location>
        <begin position="23"/>
        <end position="87"/>
    </location>
</feature>
<evidence type="ECO:0000259" key="1">
    <source>
        <dbReference type="Pfam" id="PF07705"/>
    </source>
</evidence>
<feature type="non-terminal residue" evidence="2">
    <location>
        <position position="343"/>
    </location>
</feature>
<dbReference type="AlphaFoldDB" id="A0A0F8W560"/>
<evidence type="ECO:0000313" key="2">
    <source>
        <dbReference type="EMBL" id="KKK51723.1"/>
    </source>
</evidence>
<dbReference type="Pfam" id="PF07705">
    <property type="entry name" value="CARDB"/>
    <property type="match status" value="1"/>
</dbReference>
<comment type="caution">
    <text evidence="2">The sequence shown here is derived from an EMBL/GenBank/DDBJ whole genome shotgun (WGS) entry which is preliminary data.</text>
</comment>
<dbReference type="InterPro" id="IPR013783">
    <property type="entry name" value="Ig-like_fold"/>
</dbReference>
<dbReference type="CDD" id="cd03143">
    <property type="entry name" value="A4_beta-galactosidase_middle_domain"/>
    <property type="match status" value="1"/>
</dbReference>
<dbReference type="InterPro" id="IPR011635">
    <property type="entry name" value="CARDB"/>
</dbReference>
<proteinExistence type="predicted"/>
<feature type="non-terminal residue" evidence="2">
    <location>
        <position position="1"/>
    </location>
</feature>
<sequence length="343" mass="36857">PQQWRNAAVTAVNFSRPGIGVDRPVKVSVTVANTGVGTIEPESVELTVDGQQGEARPVGKIAEGASASVVFEHRFKQSGPHIIRAIVHCTDDLPGDDSMVRVVNILRTLGVLVIEGERSTRPLGSDAAFLRVALAPPPEEPEETGADGPQDLIRAEVIPAAEVASVKQFDKYRVVILADVPRLPKATADAIAEFVRAGGGLLIAPGEKADKAFYNSWMGADQKRLTGLQLIECKPLAAAGPDRAEQFAHVAPNTIDHPGMKLLADPTVSDLASARIRRRWIVEPDDEAQVAVGAALDNGEPFLIQRTLGRGFVLTLTVPLDEKCADLPLHKCYVPMVHELVYY</sequence>
<dbReference type="Gene3D" id="2.60.40.10">
    <property type="entry name" value="Immunoglobulins"/>
    <property type="match status" value="1"/>
</dbReference>
<dbReference type="Gene3D" id="3.40.50.880">
    <property type="match status" value="1"/>
</dbReference>
<name>A0A0F8W560_9ZZZZ</name>
<organism evidence="2">
    <name type="scientific">marine sediment metagenome</name>
    <dbReference type="NCBI Taxonomy" id="412755"/>
    <lineage>
        <taxon>unclassified sequences</taxon>
        <taxon>metagenomes</taxon>
        <taxon>ecological metagenomes</taxon>
    </lineage>
</organism>
<dbReference type="InterPro" id="IPR029062">
    <property type="entry name" value="Class_I_gatase-like"/>
</dbReference>
<dbReference type="SUPFAM" id="SSF52317">
    <property type="entry name" value="Class I glutamine amidotransferase-like"/>
    <property type="match status" value="1"/>
</dbReference>
<gene>
    <name evidence="2" type="ORF">LCGC14_3112100</name>
</gene>
<dbReference type="PANTHER" id="PTHR37464:SF1">
    <property type="entry name" value="BLL2463 PROTEIN"/>
    <property type="match status" value="1"/>
</dbReference>
<protein>
    <recommendedName>
        <fullName evidence="1">CARDB domain-containing protein</fullName>
    </recommendedName>
</protein>
<dbReference type="EMBL" id="LAZR01067367">
    <property type="protein sequence ID" value="KKK51723.1"/>
    <property type="molecule type" value="Genomic_DNA"/>
</dbReference>